<feature type="transmembrane region" description="Helical" evidence="1">
    <location>
        <begin position="84"/>
        <end position="111"/>
    </location>
</feature>
<proteinExistence type="predicted"/>
<reference evidence="2 3" key="1">
    <citation type="journal article" date="2013" name="Genome Announc.">
        <title>Draft Genome Sequence of Cyclobacterium qasimii Strain M12-11BT, Isolated from Arctic Marine Sediment.</title>
        <authorList>
            <person name="Shivaji S."/>
            <person name="Ara S."/>
            <person name="Singh A."/>
            <person name="Kumar Pinnaka A."/>
        </authorList>
    </citation>
    <scope>NUCLEOTIDE SEQUENCE [LARGE SCALE GENOMIC DNA]</scope>
    <source>
        <strain evidence="2 3">M12-11B</strain>
    </source>
</reference>
<dbReference type="Proteomes" id="UP000014974">
    <property type="component" value="Unassembled WGS sequence"/>
</dbReference>
<feature type="transmembrane region" description="Helical" evidence="1">
    <location>
        <begin position="16"/>
        <end position="34"/>
    </location>
</feature>
<gene>
    <name evidence="2" type="ORF">ADICYQ_4475</name>
</gene>
<comment type="caution">
    <text evidence="2">The sequence shown here is derived from an EMBL/GenBank/DDBJ whole genome shotgun (WGS) entry which is preliminary data.</text>
</comment>
<dbReference type="EMBL" id="ATNM01000147">
    <property type="protein sequence ID" value="EPR66341.1"/>
    <property type="molecule type" value="Genomic_DNA"/>
</dbReference>
<protein>
    <recommendedName>
        <fullName evidence="4">HdeD family acid-resistance protein</fullName>
    </recommendedName>
</protein>
<evidence type="ECO:0000313" key="2">
    <source>
        <dbReference type="EMBL" id="EPR66341.1"/>
    </source>
</evidence>
<evidence type="ECO:0000313" key="3">
    <source>
        <dbReference type="Proteomes" id="UP000014974"/>
    </source>
</evidence>
<organism evidence="2 3">
    <name type="scientific">Cyclobacterium qasimii M12-11B</name>
    <dbReference type="NCBI Taxonomy" id="641524"/>
    <lineage>
        <taxon>Bacteria</taxon>
        <taxon>Pseudomonadati</taxon>
        <taxon>Bacteroidota</taxon>
        <taxon>Cytophagia</taxon>
        <taxon>Cytophagales</taxon>
        <taxon>Cyclobacteriaceae</taxon>
        <taxon>Cyclobacterium</taxon>
    </lineage>
</organism>
<dbReference type="STRING" id="641524.ADICYQ_4475"/>
<keyword evidence="1" id="KW-1133">Transmembrane helix</keyword>
<keyword evidence="1" id="KW-0472">Membrane</keyword>
<evidence type="ECO:0008006" key="4">
    <source>
        <dbReference type="Google" id="ProtNLM"/>
    </source>
</evidence>
<dbReference type="OrthoDB" id="7059775at2"/>
<dbReference type="PANTHER" id="PTHR34989:SF1">
    <property type="entry name" value="PROTEIN HDED"/>
    <property type="match status" value="1"/>
</dbReference>
<keyword evidence="1" id="KW-0812">Transmembrane</keyword>
<accession>S7V8X1</accession>
<name>S7V8X1_9BACT</name>
<dbReference type="eggNOG" id="COG3247">
    <property type="taxonomic scope" value="Bacteria"/>
</dbReference>
<dbReference type="PATRIC" id="fig|641524.5.peg.4438"/>
<evidence type="ECO:0000256" key="1">
    <source>
        <dbReference type="SAM" id="Phobius"/>
    </source>
</evidence>
<feature type="transmembrane region" description="Helical" evidence="1">
    <location>
        <begin position="41"/>
        <end position="64"/>
    </location>
</feature>
<dbReference type="RefSeq" id="WP_020889566.1">
    <property type="nucleotide sequence ID" value="NZ_ATNM01000147.1"/>
</dbReference>
<dbReference type="GO" id="GO:0005886">
    <property type="term" value="C:plasma membrane"/>
    <property type="evidence" value="ECO:0007669"/>
    <property type="project" value="TreeGrafter"/>
</dbReference>
<dbReference type="InterPro" id="IPR005325">
    <property type="entry name" value="DUF308_memb"/>
</dbReference>
<dbReference type="AlphaFoldDB" id="S7V8X1"/>
<dbReference type="InterPro" id="IPR052712">
    <property type="entry name" value="Acid_resist_chaperone_HdeD"/>
</dbReference>
<dbReference type="PANTHER" id="PTHR34989">
    <property type="entry name" value="PROTEIN HDED"/>
    <property type="match status" value="1"/>
</dbReference>
<feature type="transmembrane region" description="Helical" evidence="1">
    <location>
        <begin position="156"/>
        <end position="177"/>
    </location>
</feature>
<sequence>MSTTILDTAHSAIKNWWLSILLGVLYLVAGFWVMKTPMESYMSLSIIFSIFIFVSGIFQVAFSISNRKEDSVWGWHLAGGILDLAIGILLLSHPLMTMAILPLYVGFWLLFQSIMSIGISFQLKSNNFPQWGWLLFWSIITLLFSFLLLANPVFAGLSIVYMTAFAFITAGIFRIFLGFNLKKINKAIQ</sequence>
<dbReference type="Pfam" id="PF03729">
    <property type="entry name" value="DUF308"/>
    <property type="match status" value="2"/>
</dbReference>
<feature type="transmembrane region" description="Helical" evidence="1">
    <location>
        <begin position="131"/>
        <end position="150"/>
    </location>
</feature>